<dbReference type="PANTHER" id="PTHR33055">
    <property type="entry name" value="TRANSPOSASE FOR INSERTION SEQUENCE ELEMENT IS1111A"/>
    <property type="match status" value="1"/>
</dbReference>
<gene>
    <name evidence="2" type="ORF">F4554_000594</name>
</gene>
<feature type="domain" description="Transposase IS116/IS110/IS902 C-terminal" evidence="1">
    <location>
        <begin position="126"/>
        <end position="208"/>
    </location>
</feature>
<protein>
    <recommendedName>
        <fullName evidence="1">Transposase IS116/IS110/IS902 C-terminal domain-containing protein</fullName>
    </recommendedName>
</protein>
<sequence>MSAASQLDALLSAHWPGPLGMFDRLDSPIGLAFLARYPTPVSASRLTAARLGAFLRRNSYSGKKPPEELLARLGQAPKPTGCLDESTLTGLVNAHVNQLRALLAILKELNHTIAVAVEAHPYAGLFAPMPRIGGLNLAQVVGEVGPILERAENAAQVAAEVGVAPVTHESGTRRSVVFRMAVNHHARQAMTVFADNSRHADEWAAGLYADARARGKRHPHAIRILARAWIRVMWQCWKTNTAYDPSRPRQQKWRPAEWCTAGALLMGVS</sequence>
<keyword evidence="3" id="KW-1185">Reference proteome</keyword>
<dbReference type="RefSeq" id="WP_202889121.1">
    <property type="nucleotide sequence ID" value="NZ_JACBZH010000001.1"/>
</dbReference>
<dbReference type="InterPro" id="IPR003346">
    <property type="entry name" value="Transposase_20"/>
</dbReference>
<evidence type="ECO:0000259" key="1">
    <source>
        <dbReference type="Pfam" id="PF02371"/>
    </source>
</evidence>
<evidence type="ECO:0000313" key="3">
    <source>
        <dbReference type="Proteomes" id="UP000579605"/>
    </source>
</evidence>
<dbReference type="Pfam" id="PF02371">
    <property type="entry name" value="Transposase_20"/>
    <property type="match status" value="1"/>
</dbReference>
<accession>A0A852ZI34</accession>
<dbReference type="Proteomes" id="UP000579605">
    <property type="component" value="Unassembled WGS sequence"/>
</dbReference>
<dbReference type="GO" id="GO:0006313">
    <property type="term" value="P:DNA transposition"/>
    <property type="evidence" value="ECO:0007669"/>
    <property type="project" value="InterPro"/>
</dbReference>
<reference evidence="2 3" key="1">
    <citation type="submission" date="2020-07" db="EMBL/GenBank/DDBJ databases">
        <title>Sequencing the genomes of 1000 actinobacteria strains.</title>
        <authorList>
            <person name="Klenk H.-P."/>
        </authorList>
    </citation>
    <scope>NUCLEOTIDE SEQUENCE [LARGE SCALE GENOMIC DNA]</scope>
    <source>
        <strain evidence="2 3">DSM 18448</strain>
    </source>
</reference>
<dbReference type="GO" id="GO:0003677">
    <property type="term" value="F:DNA binding"/>
    <property type="evidence" value="ECO:0007669"/>
    <property type="project" value="InterPro"/>
</dbReference>
<proteinExistence type="predicted"/>
<dbReference type="GO" id="GO:0004803">
    <property type="term" value="F:transposase activity"/>
    <property type="evidence" value="ECO:0007669"/>
    <property type="project" value="InterPro"/>
</dbReference>
<evidence type="ECO:0000313" key="2">
    <source>
        <dbReference type="EMBL" id="NYH87956.1"/>
    </source>
</evidence>
<organism evidence="2 3">
    <name type="scientific">Actinopolymorpha rutila</name>
    <dbReference type="NCBI Taxonomy" id="446787"/>
    <lineage>
        <taxon>Bacteria</taxon>
        <taxon>Bacillati</taxon>
        <taxon>Actinomycetota</taxon>
        <taxon>Actinomycetes</taxon>
        <taxon>Propionibacteriales</taxon>
        <taxon>Actinopolymorphaceae</taxon>
        <taxon>Actinopolymorpha</taxon>
    </lineage>
</organism>
<dbReference type="EMBL" id="JACBZH010000001">
    <property type="protein sequence ID" value="NYH87956.1"/>
    <property type="molecule type" value="Genomic_DNA"/>
</dbReference>
<dbReference type="AlphaFoldDB" id="A0A852ZI34"/>
<dbReference type="InterPro" id="IPR047650">
    <property type="entry name" value="Transpos_IS110"/>
</dbReference>
<dbReference type="PANTHER" id="PTHR33055:SF3">
    <property type="entry name" value="PUTATIVE TRANSPOSASE FOR IS117-RELATED"/>
    <property type="match status" value="1"/>
</dbReference>
<comment type="caution">
    <text evidence="2">The sequence shown here is derived from an EMBL/GenBank/DDBJ whole genome shotgun (WGS) entry which is preliminary data.</text>
</comment>
<name>A0A852ZI34_9ACTN</name>